<accession>A0A8J5IBS6</accession>
<keyword evidence="3" id="KW-1185">Reference proteome</keyword>
<evidence type="ECO:0000313" key="3">
    <source>
        <dbReference type="Proteomes" id="UP000709295"/>
    </source>
</evidence>
<organism evidence="2 3">
    <name type="scientific">Phytophthora aleatoria</name>
    <dbReference type="NCBI Taxonomy" id="2496075"/>
    <lineage>
        <taxon>Eukaryota</taxon>
        <taxon>Sar</taxon>
        <taxon>Stramenopiles</taxon>
        <taxon>Oomycota</taxon>
        <taxon>Peronosporomycetes</taxon>
        <taxon>Peronosporales</taxon>
        <taxon>Peronosporaceae</taxon>
        <taxon>Phytophthora</taxon>
    </lineage>
</organism>
<reference evidence="2" key="1">
    <citation type="submission" date="2021-01" db="EMBL/GenBank/DDBJ databases">
        <title>Phytophthora aleatoria, a newly-described species from Pinus radiata is distinct from Phytophthora cactorum isolates based on comparative genomics.</title>
        <authorList>
            <person name="Mcdougal R."/>
            <person name="Panda P."/>
            <person name="Williams N."/>
            <person name="Studholme D.J."/>
        </authorList>
    </citation>
    <scope>NUCLEOTIDE SEQUENCE</scope>
    <source>
        <strain evidence="2">NZFS 4037</strain>
    </source>
</reference>
<dbReference type="Proteomes" id="UP000709295">
    <property type="component" value="Unassembled WGS sequence"/>
</dbReference>
<proteinExistence type="predicted"/>
<sequence length="72" mass="7905">MDDDNSVSDGSEFALGTTSSSTEHSDKSSRSGDLLRQHSRLPPPACTEYNSWDAFDSYIRAYQGETCQVPTV</sequence>
<gene>
    <name evidence="2" type="ORF">JG688_00018562</name>
</gene>
<evidence type="ECO:0000313" key="2">
    <source>
        <dbReference type="EMBL" id="KAG6941645.1"/>
    </source>
</evidence>
<dbReference type="AlphaFoldDB" id="A0A8J5IBS6"/>
<protein>
    <submittedName>
        <fullName evidence="2">Uncharacterized protein</fullName>
    </submittedName>
</protein>
<name>A0A8J5IBS6_9STRA</name>
<comment type="caution">
    <text evidence="2">The sequence shown here is derived from an EMBL/GenBank/DDBJ whole genome shotgun (WGS) entry which is preliminary data.</text>
</comment>
<evidence type="ECO:0000256" key="1">
    <source>
        <dbReference type="SAM" id="MobiDB-lite"/>
    </source>
</evidence>
<feature type="compositionally biased region" description="Basic and acidic residues" evidence="1">
    <location>
        <begin position="23"/>
        <end position="36"/>
    </location>
</feature>
<feature type="region of interest" description="Disordered" evidence="1">
    <location>
        <begin position="1"/>
        <end position="46"/>
    </location>
</feature>
<dbReference type="EMBL" id="JAENGY010003522">
    <property type="protein sequence ID" value="KAG6941645.1"/>
    <property type="molecule type" value="Genomic_DNA"/>
</dbReference>